<reference evidence="1" key="2">
    <citation type="submission" date="2021-09" db="EMBL/GenBank/DDBJ databases">
        <authorList>
            <person name="Jia N."/>
            <person name="Wang J."/>
            <person name="Shi W."/>
            <person name="Du L."/>
            <person name="Sun Y."/>
            <person name="Zhan W."/>
            <person name="Jiang J."/>
            <person name="Wang Q."/>
            <person name="Zhang B."/>
            <person name="Ji P."/>
            <person name="Sakyi L.B."/>
            <person name="Cui X."/>
            <person name="Yuan T."/>
            <person name="Jiang B."/>
            <person name="Yang W."/>
            <person name="Lam T.T.-Y."/>
            <person name="Chang Q."/>
            <person name="Ding S."/>
            <person name="Wang X."/>
            <person name="Zhu J."/>
            <person name="Ruan X."/>
            <person name="Zhao L."/>
            <person name="Wei J."/>
            <person name="Que T."/>
            <person name="Du C."/>
            <person name="Cheng J."/>
            <person name="Dai P."/>
            <person name="Han X."/>
            <person name="Huang E."/>
            <person name="Gao Y."/>
            <person name="Liu J."/>
            <person name="Shao H."/>
            <person name="Ye R."/>
            <person name="Li L."/>
            <person name="Wei W."/>
            <person name="Wang X."/>
            <person name="Wang C."/>
            <person name="Huo Q."/>
            <person name="Li W."/>
            <person name="Guo W."/>
            <person name="Chen H."/>
            <person name="Chen S."/>
            <person name="Zhou L."/>
            <person name="Zhou L."/>
            <person name="Ni X."/>
            <person name="Tian J."/>
            <person name="Zhou Y."/>
            <person name="Sheng Y."/>
            <person name="Liu T."/>
            <person name="Pan Y."/>
            <person name="Xia L."/>
            <person name="Li J."/>
            <person name="Zhao F."/>
            <person name="Cao W."/>
        </authorList>
    </citation>
    <scope>NUCLEOTIDE SEQUENCE</scope>
    <source>
        <strain evidence="1">Rsan-2018</strain>
        <tissue evidence="1">Larvae</tissue>
    </source>
</reference>
<protein>
    <submittedName>
        <fullName evidence="1">Uncharacterized protein</fullName>
    </submittedName>
</protein>
<evidence type="ECO:0000313" key="1">
    <source>
        <dbReference type="EMBL" id="KAH7939020.1"/>
    </source>
</evidence>
<dbReference type="EMBL" id="JABSTV010001254">
    <property type="protein sequence ID" value="KAH7939020.1"/>
    <property type="molecule type" value="Genomic_DNA"/>
</dbReference>
<proteinExistence type="predicted"/>
<organism evidence="1 2">
    <name type="scientific">Rhipicephalus sanguineus</name>
    <name type="common">Brown dog tick</name>
    <name type="synonym">Ixodes sanguineus</name>
    <dbReference type="NCBI Taxonomy" id="34632"/>
    <lineage>
        <taxon>Eukaryota</taxon>
        <taxon>Metazoa</taxon>
        <taxon>Ecdysozoa</taxon>
        <taxon>Arthropoda</taxon>
        <taxon>Chelicerata</taxon>
        <taxon>Arachnida</taxon>
        <taxon>Acari</taxon>
        <taxon>Parasitiformes</taxon>
        <taxon>Ixodida</taxon>
        <taxon>Ixodoidea</taxon>
        <taxon>Ixodidae</taxon>
        <taxon>Rhipicephalinae</taxon>
        <taxon>Rhipicephalus</taxon>
        <taxon>Rhipicephalus</taxon>
    </lineage>
</organism>
<reference evidence="1" key="1">
    <citation type="journal article" date="2020" name="Cell">
        <title>Large-Scale Comparative Analyses of Tick Genomes Elucidate Their Genetic Diversity and Vector Capacities.</title>
        <authorList>
            <consortium name="Tick Genome and Microbiome Consortium (TIGMIC)"/>
            <person name="Jia N."/>
            <person name="Wang J."/>
            <person name="Shi W."/>
            <person name="Du L."/>
            <person name="Sun Y."/>
            <person name="Zhan W."/>
            <person name="Jiang J.F."/>
            <person name="Wang Q."/>
            <person name="Zhang B."/>
            <person name="Ji P."/>
            <person name="Bell-Sakyi L."/>
            <person name="Cui X.M."/>
            <person name="Yuan T.T."/>
            <person name="Jiang B.G."/>
            <person name="Yang W.F."/>
            <person name="Lam T.T."/>
            <person name="Chang Q.C."/>
            <person name="Ding S.J."/>
            <person name="Wang X.J."/>
            <person name="Zhu J.G."/>
            <person name="Ruan X.D."/>
            <person name="Zhao L."/>
            <person name="Wei J.T."/>
            <person name="Ye R.Z."/>
            <person name="Que T.C."/>
            <person name="Du C.H."/>
            <person name="Zhou Y.H."/>
            <person name="Cheng J.X."/>
            <person name="Dai P.F."/>
            <person name="Guo W.B."/>
            <person name="Han X.H."/>
            <person name="Huang E.J."/>
            <person name="Li L.F."/>
            <person name="Wei W."/>
            <person name="Gao Y.C."/>
            <person name="Liu J.Z."/>
            <person name="Shao H.Z."/>
            <person name="Wang X."/>
            <person name="Wang C.C."/>
            <person name="Yang T.C."/>
            <person name="Huo Q.B."/>
            <person name="Li W."/>
            <person name="Chen H.Y."/>
            <person name="Chen S.E."/>
            <person name="Zhou L.G."/>
            <person name="Ni X.B."/>
            <person name="Tian J.H."/>
            <person name="Sheng Y."/>
            <person name="Liu T."/>
            <person name="Pan Y.S."/>
            <person name="Xia L.Y."/>
            <person name="Li J."/>
            <person name="Zhao F."/>
            <person name="Cao W.C."/>
        </authorList>
    </citation>
    <scope>NUCLEOTIDE SEQUENCE</scope>
    <source>
        <strain evidence="1">Rsan-2018</strain>
    </source>
</reference>
<keyword evidence="2" id="KW-1185">Reference proteome</keyword>
<name>A0A9D4PGA4_RHISA</name>
<sequence length="198" mass="22338">MGVLPEHLVRGRDYTYGHTVNESLAILREVDKMGLSIPLAISFSLKGVYYAPKFANPSSPNPNEFQLFKPCEDHSKPYYDDPHNLCKQTQGNWIPQKSLPVLAHNIDQKKAMTYLTEITVAQLACEGKVFNLKLNFALAAYDADFDQGAKCPRLGFDIFGGSYNRLLNMRKVMDFLRNSYTSAKDNFDCQSVAVNLPF</sequence>
<dbReference type="AlphaFoldDB" id="A0A9D4PGA4"/>
<dbReference type="Proteomes" id="UP000821837">
    <property type="component" value="Chromosome 8"/>
</dbReference>
<accession>A0A9D4PGA4</accession>
<gene>
    <name evidence="1" type="ORF">HPB52_004935</name>
</gene>
<evidence type="ECO:0000313" key="2">
    <source>
        <dbReference type="Proteomes" id="UP000821837"/>
    </source>
</evidence>
<dbReference type="VEuPathDB" id="VectorBase:RSAN_031411"/>
<comment type="caution">
    <text evidence="1">The sequence shown here is derived from an EMBL/GenBank/DDBJ whole genome shotgun (WGS) entry which is preliminary data.</text>
</comment>